<evidence type="ECO:0000313" key="3">
    <source>
        <dbReference type="Proteomes" id="UP001054945"/>
    </source>
</evidence>
<feature type="region of interest" description="Disordered" evidence="1">
    <location>
        <begin position="51"/>
        <end position="80"/>
    </location>
</feature>
<dbReference type="EMBL" id="BPLR01019300">
    <property type="protein sequence ID" value="GIZ05366.1"/>
    <property type="molecule type" value="Genomic_DNA"/>
</dbReference>
<sequence>MLIMGEDVRVAKKQESSSKIPKPRSVVNKQQQQPLLVTKEFCYARMIAGPKRQSAGGGGEGEGALCIEVKSPTPADRLRK</sequence>
<feature type="compositionally biased region" description="Basic and acidic residues" evidence="1">
    <location>
        <begin position="1"/>
        <end position="16"/>
    </location>
</feature>
<feature type="region of interest" description="Disordered" evidence="1">
    <location>
        <begin position="1"/>
        <end position="31"/>
    </location>
</feature>
<dbReference type="AlphaFoldDB" id="A0AAV4YG14"/>
<evidence type="ECO:0000313" key="2">
    <source>
        <dbReference type="EMBL" id="GIZ05366.1"/>
    </source>
</evidence>
<protein>
    <submittedName>
        <fullName evidence="2">Uncharacterized protein</fullName>
    </submittedName>
</protein>
<dbReference type="Proteomes" id="UP001054945">
    <property type="component" value="Unassembled WGS sequence"/>
</dbReference>
<proteinExistence type="predicted"/>
<evidence type="ECO:0000256" key="1">
    <source>
        <dbReference type="SAM" id="MobiDB-lite"/>
    </source>
</evidence>
<name>A0AAV4YG14_CAEEX</name>
<organism evidence="2 3">
    <name type="scientific">Caerostris extrusa</name>
    <name type="common">Bark spider</name>
    <name type="synonym">Caerostris bankana</name>
    <dbReference type="NCBI Taxonomy" id="172846"/>
    <lineage>
        <taxon>Eukaryota</taxon>
        <taxon>Metazoa</taxon>
        <taxon>Ecdysozoa</taxon>
        <taxon>Arthropoda</taxon>
        <taxon>Chelicerata</taxon>
        <taxon>Arachnida</taxon>
        <taxon>Araneae</taxon>
        <taxon>Araneomorphae</taxon>
        <taxon>Entelegynae</taxon>
        <taxon>Araneoidea</taxon>
        <taxon>Araneidae</taxon>
        <taxon>Caerostris</taxon>
    </lineage>
</organism>
<gene>
    <name evidence="2" type="ORF">CEXT_509501</name>
</gene>
<comment type="caution">
    <text evidence="2">The sequence shown here is derived from an EMBL/GenBank/DDBJ whole genome shotgun (WGS) entry which is preliminary data.</text>
</comment>
<keyword evidence="3" id="KW-1185">Reference proteome</keyword>
<reference evidence="2 3" key="1">
    <citation type="submission" date="2021-06" db="EMBL/GenBank/DDBJ databases">
        <title>Caerostris extrusa draft genome.</title>
        <authorList>
            <person name="Kono N."/>
            <person name="Arakawa K."/>
        </authorList>
    </citation>
    <scope>NUCLEOTIDE SEQUENCE [LARGE SCALE GENOMIC DNA]</scope>
</reference>
<accession>A0AAV4YG14</accession>